<feature type="chain" id="PRO_5043954155" evidence="1">
    <location>
        <begin position="24"/>
        <end position="64"/>
    </location>
</feature>
<feature type="signal peptide" evidence="1">
    <location>
        <begin position="1"/>
        <end position="23"/>
    </location>
</feature>
<protein>
    <submittedName>
        <fullName evidence="2">Uncharacterized protein</fullName>
    </submittedName>
</protein>
<reference evidence="2 3" key="1">
    <citation type="submission" date="2024-03" db="EMBL/GenBank/DDBJ databases">
        <authorList>
            <person name="Martinez-Hernandez J."/>
        </authorList>
    </citation>
    <scope>NUCLEOTIDE SEQUENCE [LARGE SCALE GENOMIC DNA]</scope>
</reference>
<accession>A0AAV1W6N2</accession>
<name>A0AAV1W6N2_LUPLU</name>
<dbReference type="EMBL" id="CAXHTB010000004">
    <property type="protein sequence ID" value="CAL0305035.1"/>
    <property type="molecule type" value="Genomic_DNA"/>
</dbReference>
<evidence type="ECO:0000313" key="3">
    <source>
        <dbReference type="Proteomes" id="UP001497480"/>
    </source>
</evidence>
<sequence>MLTYHQDLHFLLILILLVIDKIGTTIDEPKEIADIVEEVSEKVDKVAEEAEKELPEVNFKECKE</sequence>
<gene>
    <name evidence="2" type="ORF">LLUT_LOCUS6095</name>
</gene>
<proteinExistence type="predicted"/>
<evidence type="ECO:0000313" key="2">
    <source>
        <dbReference type="EMBL" id="CAL0305035.1"/>
    </source>
</evidence>
<evidence type="ECO:0000256" key="1">
    <source>
        <dbReference type="SAM" id="SignalP"/>
    </source>
</evidence>
<organism evidence="2 3">
    <name type="scientific">Lupinus luteus</name>
    <name type="common">European yellow lupine</name>
    <dbReference type="NCBI Taxonomy" id="3873"/>
    <lineage>
        <taxon>Eukaryota</taxon>
        <taxon>Viridiplantae</taxon>
        <taxon>Streptophyta</taxon>
        <taxon>Embryophyta</taxon>
        <taxon>Tracheophyta</taxon>
        <taxon>Spermatophyta</taxon>
        <taxon>Magnoliopsida</taxon>
        <taxon>eudicotyledons</taxon>
        <taxon>Gunneridae</taxon>
        <taxon>Pentapetalae</taxon>
        <taxon>rosids</taxon>
        <taxon>fabids</taxon>
        <taxon>Fabales</taxon>
        <taxon>Fabaceae</taxon>
        <taxon>Papilionoideae</taxon>
        <taxon>50 kb inversion clade</taxon>
        <taxon>genistoids sensu lato</taxon>
        <taxon>core genistoids</taxon>
        <taxon>Genisteae</taxon>
        <taxon>Lupinus</taxon>
    </lineage>
</organism>
<keyword evidence="1" id="KW-0732">Signal</keyword>
<comment type="caution">
    <text evidence="2">The sequence shown here is derived from an EMBL/GenBank/DDBJ whole genome shotgun (WGS) entry which is preliminary data.</text>
</comment>
<dbReference type="Proteomes" id="UP001497480">
    <property type="component" value="Unassembled WGS sequence"/>
</dbReference>
<keyword evidence="3" id="KW-1185">Reference proteome</keyword>
<dbReference type="AlphaFoldDB" id="A0AAV1W6N2"/>